<gene>
    <name evidence="1" type="ORF">OM960_15825</name>
</gene>
<protein>
    <submittedName>
        <fullName evidence="1">Uncharacterized protein</fullName>
    </submittedName>
</protein>
<dbReference type="RefSeq" id="WP_264772652.1">
    <property type="nucleotide sequence ID" value="NZ_JAPDOG010000014.1"/>
</dbReference>
<accession>A0ABT3J5R0</accession>
<reference evidence="1 2" key="1">
    <citation type="submission" date="2022-10" db="EMBL/GenBank/DDBJ databases">
        <title>Defluviimonas sp. CAU 1641 isolated from mud.</title>
        <authorList>
            <person name="Kim W."/>
        </authorList>
    </citation>
    <scope>NUCLEOTIDE SEQUENCE [LARGE SCALE GENOMIC DNA]</scope>
    <source>
        <strain evidence="1 2">CAU 1641</strain>
    </source>
</reference>
<name>A0ABT3J5R0_9RHOB</name>
<sequence>MTRTREENALDEMHRERLREAADRAVAAEPGLIPDEWMDYVDWLDRTGRDDSFVGDGQSIPGTEDLYDAAMRLVDLRNDAPAASV</sequence>
<evidence type="ECO:0000313" key="2">
    <source>
        <dbReference type="Proteomes" id="UP001207582"/>
    </source>
</evidence>
<proteinExistence type="predicted"/>
<evidence type="ECO:0000313" key="1">
    <source>
        <dbReference type="EMBL" id="MCW3783018.1"/>
    </source>
</evidence>
<dbReference type="Proteomes" id="UP001207582">
    <property type="component" value="Unassembled WGS sequence"/>
</dbReference>
<organism evidence="1 2">
    <name type="scientific">Defluviimonas salinarum</name>
    <dbReference type="NCBI Taxonomy" id="2992147"/>
    <lineage>
        <taxon>Bacteria</taxon>
        <taxon>Pseudomonadati</taxon>
        <taxon>Pseudomonadota</taxon>
        <taxon>Alphaproteobacteria</taxon>
        <taxon>Rhodobacterales</taxon>
        <taxon>Paracoccaceae</taxon>
        <taxon>Albidovulum</taxon>
    </lineage>
</organism>
<comment type="caution">
    <text evidence="1">The sequence shown here is derived from an EMBL/GenBank/DDBJ whole genome shotgun (WGS) entry which is preliminary data.</text>
</comment>
<dbReference type="EMBL" id="JAPDOG010000014">
    <property type="protein sequence ID" value="MCW3783018.1"/>
    <property type="molecule type" value="Genomic_DNA"/>
</dbReference>
<keyword evidence="2" id="KW-1185">Reference proteome</keyword>